<organism evidence="3 4">
    <name type="scientific">Sphingomonas sediminicola</name>
    <dbReference type="NCBI Taxonomy" id="386874"/>
    <lineage>
        <taxon>Bacteria</taxon>
        <taxon>Pseudomonadati</taxon>
        <taxon>Pseudomonadota</taxon>
        <taxon>Alphaproteobacteria</taxon>
        <taxon>Sphingomonadales</taxon>
        <taxon>Sphingomonadaceae</taxon>
        <taxon>Sphingomonas</taxon>
    </lineage>
</organism>
<sequence>MLIQLFLATIMSLVTVVIHLTGLAFLVRILRSHHRLVRPLKSAPVAVLLVSTATIFAIHTAEIWLYAFLYLLLGALGTFEVALYFSTVTYSSVGYGDVLLGHEWRIFGAIEGATGILMIGWSTAFLVSMLGQLKLLTHDWLTPEAGPSLKQAAR</sequence>
<keyword evidence="1" id="KW-1133">Transmembrane helix</keyword>
<gene>
    <name evidence="3" type="ORF">H9L14_04485</name>
</gene>
<feature type="transmembrane region" description="Helical" evidence="1">
    <location>
        <begin position="39"/>
        <end position="58"/>
    </location>
</feature>
<name>A0ABX6TBU3_9SPHN</name>
<reference evidence="3 4" key="1">
    <citation type="submission" date="2020-08" db="EMBL/GenBank/DDBJ databases">
        <title>Genome sequence of Sphingomonas sediminicola KACC 15039T.</title>
        <authorList>
            <person name="Hyun D.-W."/>
            <person name="Bae J.-W."/>
        </authorList>
    </citation>
    <scope>NUCLEOTIDE SEQUENCE [LARGE SCALE GENOMIC DNA]</scope>
    <source>
        <strain evidence="3 4">KACC 15039</strain>
    </source>
</reference>
<protein>
    <submittedName>
        <fullName evidence="3">Two pore domain potassium channel family protein</fullName>
    </submittedName>
</protein>
<evidence type="ECO:0000259" key="2">
    <source>
        <dbReference type="Pfam" id="PF07885"/>
    </source>
</evidence>
<dbReference type="Gene3D" id="1.10.287.70">
    <property type="match status" value="1"/>
</dbReference>
<evidence type="ECO:0000313" key="4">
    <source>
        <dbReference type="Proteomes" id="UP000516105"/>
    </source>
</evidence>
<dbReference type="GO" id="GO:0034220">
    <property type="term" value="P:monoatomic ion transmembrane transport"/>
    <property type="evidence" value="ECO:0007669"/>
    <property type="project" value="UniProtKB-KW"/>
</dbReference>
<evidence type="ECO:0000256" key="1">
    <source>
        <dbReference type="SAM" id="Phobius"/>
    </source>
</evidence>
<accession>A0ABX6TBU3</accession>
<dbReference type="SUPFAM" id="SSF81324">
    <property type="entry name" value="Voltage-gated potassium channels"/>
    <property type="match status" value="1"/>
</dbReference>
<keyword evidence="3" id="KW-0407">Ion channel</keyword>
<dbReference type="Pfam" id="PF07885">
    <property type="entry name" value="Ion_trans_2"/>
    <property type="match status" value="1"/>
</dbReference>
<keyword evidence="4" id="KW-1185">Reference proteome</keyword>
<evidence type="ECO:0000313" key="3">
    <source>
        <dbReference type="EMBL" id="QNP46437.1"/>
    </source>
</evidence>
<keyword evidence="1" id="KW-0472">Membrane</keyword>
<keyword evidence="1" id="KW-0812">Transmembrane</keyword>
<keyword evidence="3" id="KW-0813">Transport</keyword>
<feature type="transmembrane region" description="Helical" evidence="1">
    <location>
        <begin position="6"/>
        <end position="27"/>
    </location>
</feature>
<keyword evidence="3" id="KW-0406">Ion transport</keyword>
<dbReference type="EMBL" id="CP060782">
    <property type="protein sequence ID" value="QNP46437.1"/>
    <property type="molecule type" value="Genomic_DNA"/>
</dbReference>
<dbReference type="RefSeq" id="WP_187709390.1">
    <property type="nucleotide sequence ID" value="NZ_CP060782.1"/>
</dbReference>
<feature type="transmembrane region" description="Helical" evidence="1">
    <location>
        <begin position="64"/>
        <end position="85"/>
    </location>
</feature>
<feature type="domain" description="Potassium channel" evidence="2">
    <location>
        <begin position="62"/>
        <end position="130"/>
    </location>
</feature>
<dbReference type="Proteomes" id="UP000516105">
    <property type="component" value="Chromosome"/>
</dbReference>
<proteinExistence type="predicted"/>
<feature type="transmembrane region" description="Helical" evidence="1">
    <location>
        <begin position="106"/>
        <end position="130"/>
    </location>
</feature>
<dbReference type="InterPro" id="IPR013099">
    <property type="entry name" value="K_chnl_dom"/>
</dbReference>